<proteinExistence type="predicted"/>
<reference evidence="2 3" key="1">
    <citation type="submission" date="2016-09" db="EMBL/GenBank/DDBJ databases">
        <title>Extensive genetic diversity and differential bi-allelic expression allows diatom success in the polar Southern Ocean.</title>
        <authorList>
            <consortium name="DOE Joint Genome Institute"/>
            <person name="Mock T."/>
            <person name="Otillar R.P."/>
            <person name="Strauss J."/>
            <person name="Dupont C."/>
            <person name="Frickenhaus S."/>
            <person name="Maumus F."/>
            <person name="Mcmullan M."/>
            <person name="Sanges R."/>
            <person name="Schmutz J."/>
            <person name="Toseland A."/>
            <person name="Valas R."/>
            <person name="Veluchamy A."/>
            <person name="Ward B.J."/>
            <person name="Allen A."/>
            <person name="Barry K."/>
            <person name="Falciatore A."/>
            <person name="Ferrante M."/>
            <person name="Fortunato A.E."/>
            <person name="Gloeckner G."/>
            <person name="Gruber A."/>
            <person name="Hipkin R."/>
            <person name="Janech M."/>
            <person name="Kroth P."/>
            <person name="Leese F."/>
            <person name="Lindquist E."/>
            <person name="Lyon B.R."/>
            <person name="Martin J."/>
            <person name="Mayer C."/>
            <person name="Parker M."/>
            <person name="Quesneville H."/>
            <person name="Raymond J."/>
            <person name="Uhlig C."/>
            <person name="Valentin K.U."/>
            <person name="Worden A.Z."/>
            <person name="Armbrust E.V."/>
            <person name="Bowler C."/>
            <person name="Green B."/>
            <person name="Moulton V."/>
            <person name="Van Oosterhout C."/>
            <person name="Grigoriev I."/>
        </authorList>
    </citation>
    <scope>NUCLEOTIDE SEQUENCE [LARGE SCALE GENOMIC DNA]</scope>
    <source>
        <strain evidence="2 3">CCMP1102</strain>
    </source>
</reference>
<name>A0A1E7EYN0_9STRA</name>
<dbReference type="KEGG" id="fcy:FRACYDRAFT_246819"/>
<accession>A0A1E7EYN0</accession>
<evidence type="ECO:0000313" key="2">
    <source>
        <dbReference type="EMBL" id="OEU10944.1"/>
    </source>
</evidence>
<evidence type="ECO:0000313" key="3">
    <source>
        <dbReference type="Proteomes" id="UP000095751"/>
    </source>
</evidence>
<organism evidence="2 3">
    <name type="scientific">Fragilariopsis cylindrus CCMP1102</name>
    <dbReference type="NCBI Taxonomy" id="635003"/>
    <lineage>
        <taxon>Eukaryota</taxon>
        <taxon>Sar</taxon>
        <taxon>Stramenopiles</taxon>
        <taxon>Ochrophyta</taxon>
        <taxon>Bacillariophyta</taxon>
        <taxon>Bacillariophyceae</taxon>
        <taxon>Bacillariophycidae</taxon>
        <taxon>Bacillariales</taxon>
        <taxon>Bacillariaceae</taxon>
        <taxon>Fragilariopsis</taxon>
    </lineage>
</organism>
<feature type="region of interest" description="Disordered" evidence="1">
    <location>
        <begin position="184"/>
        <end position="211"/>
    </location>
</feature>
<protein>
    <submittedName>
        <fullName evidence="2">Uncharacterized protein</fullName>
    </submittedName>
</protein>
<feature type="compositionally biased region" description="Low complexity" evidence="1">
    <location>
        <begin position="185"/>
        <end position="203"/>
    </location>
</feature>
<dbReference type="InParanoid" id="A0A1E7EYN0"/>
<dbReference type="AlphaFoldDB" id="A0A1E7EYN0"/>
<keyword evidence="3" id="KW-1185">Reference proteome</keyword>
<sequence>MAHILASLVIKTAIRTVKGEIYSKNIRDLALKDGSFEYIAIADVHLNIERKGKRTYDTKRLLVAIRHKDDGRVELLLLKRHSNEKVDMENLLSNCSAETPFKIMQGNTNAKYLAVRIMGDTSDGSLSYQVENINIKSRKRYKRIFNIKIIDTSRWTTKGGWSGWEMTELLNQMVQRRTGCHSVVQQQQQDEQQQLQYQQQPQQHSDKYDSSSFDVPVAEAIPVVLLVQDKYDSNSFDVPVAEAIPVVLVHTKSF</sequence>
<dbReference type="EMBL" id="KV784370">
    <property type="protein sequence ID" value="OEU10944.1"/>
    <property type="molecule type" value="Genomic_DNA"/>
</dbReference>
<gene>
    <name evidence="2" type="ORF">FRACYDRAFT_246819</name>
</gene>
<evidence type="ECO:0000256" key="1">
    <source>
        <dbReference type="SAM" id="MobiDB-lite"/>
    </source>
</evidence>
<dbReference type="Proteomes" id="UP000095751">
    <property type="component" value="Unassembled WGS sequence"/>
</dbReference>